<feature type="region of interest" description="Disordered" evidence="7">
    <location>
        <begin position="1"/>
        <end position="107"/>
    </location>
</feature>
<dbReference type="InterPro" id="IPR038291">
    <property type="entry name" value="SAP30_C_sf"/>
</dbReference>
<comment type="similarity">
    <text evidence="2">Belongs to the SAP30 family.</text>
</comment>
<evidence type="ECO:0000256" key="6">
    <source>
        <dbReference type="ARBA" id="ARBA00023242"/>
    </source>
</evidence>
<name>Q7S8U5_NEUCR</name>
<keyword evidence="4" id="KW-0805">Transcription regulation</keyword>
<dbReference type="STRING" id="367110.Q7S8U5"/>
<feature type="compositionally biased region" description="Basic and acidic residues" evidence="7">
    <location>
        <begin position="8"/>
        <end position="18"/>
    </location>
</feature>
<keyword evidence="10" id="KW-1185">Reference proteome</keyword>
<dbReference type="EMBL" id="CM002239">
    <property type="protein sequence ID" value="EAA32768.1"/>
    <property type="molecule type" value="Genomic_DNA"/>
</dbReference>
<evidence type="ECO:0000256" key="3">
    <source>
        <dbReference type="ARBA" id="ARBA00022491"/>
    </source>
</evidence>
<keyword evidence="6" id="KW-0539">Nucleus</keyword>
<evidence type="ECO:0000256" key="1">
    <source>
        <dbReference type="ARBA" id="ARBA00004123"/>
    </source>
</evidence>
<dbReference type="InParanoid" id="Q7S8U5"/>
<feature type="compositionally biased region" description="Polar residues" evidence="7">
    <location>
        <begin position="50"/>
        <end position="59"/>
    </location>
</feature>
<evidence type="ECO:0000256" key="2">
    <source>
        <dbReference type="ARBA" id="ARBA00006283"/>
    </source>
</evidence>
<evidence type="ECO:0000313" key="9">
    <source>
        <dbReference type="EMBL" id="EAA32768.1"/>
    </source>
</evidence>
<organism evidence="9 10">
    <name type="scientific">Neurospora crassa (strain ATCC 24698 / 74-OR23-1A / CBS 708.71 / DSM 1257 / FGSC 987)</name>
    <dbReference type="NCBI Taxonomy" id="367110"/>
    <lineage>
        <taxon>Eukaryota</taxon>
        <taxon>Fungi</taxon>
        <taxon>Dikarya</taxon>
        <taxon>Ascomycota</taxon>
        <taxon>Pezizomycotina</taxon>
        <taxon>Sordariomycetes</taxon>
        <taxon>Sordariomycetidae</taxon>
        <taxon>Sordariales</taxon>
        <taxon>Sordariaceae</taxon>
        <taxon>Neurospora</taxon>
    </lineage>
</organism>
<comment type="subcellular location">
    <subcellularLocation>
        <location evidence="1">Nucleus</location>
    </subcellularLocation>
</comment>
<evidence type="ECO:0000256" key="5">
    <source>
        <dbReference type="ARBA" id="ARBA00023163"/>
    </source>
</evidence>
<keyword evidence="3" id="KW-0678">Repressor</keyword>
<dbReference type="GO" id="GO:0005634">
    <property type="term" value="C:nucleus"/>
    <property type="evidence" value="ECO:0007669"/>
    <property type="project" value="UniProtKB-SubCell"/>
</dbReference>
<dbReference type="Pfam" id="PF13867">
    <property type="entry name" value="SAP30_Sin3_bdg"/>
    <property type="match status" value="1"/>
</dbReference>
<dbReference type="PANTHER" id="PTHR13286">
    <property type="entry name" value="SAP30"/>
    <property type="match status" value="1"/>
</dbReference>
<feature type="domain" description="Histone deacetylase complex subunit SAP30 Sin3 binding" evidence="8">
    <location>
        <begin position="163"/>
        <end position="195"/>
    </location>
</feature>
<dbReference type="OMA" id="HEYRYAY"/>
<gene>
    <name evidence="9" type="ORF">NCU05240</name>
</gene>
<dbReference type="AlphaFoldDB" id="Q7S8U5"/>
<dbReference type="PANTHER" id="PTHR13286:SF23">
    <property type="entry name" value="HISTONE DEACETYLASE COMPLEX SUBUNIT SAP30 SIN3 BINDING DOMAIN-CONTAINING PROTEIN"/>
    <property type="match status" value="1"/>
</dbReference>
<protein>
    <recommendedName>
        <fullName evidence="8">Histone deacetylase complex subunit SAP30 Sin3 binding domain-containing protein</fullName>
    </recommendedName>
</protein>
<proteinExistence type="inferred from homology"/>
<dbReference type="VEuPathDB" id="FungiDB:NCU05240"/>
<dbReference type="InterPro" id="IPR025718">
    <property type="entry name" value="SAP30_Sin3-bd"/>
</dbReference>
<dbReference type="InterPro" id="IPR024145">
    <property type="entry name" value="His_deAcase_SAP30/SAP30L"/>
</dbReference>
<evidence type="ECO:0000313" key="10">
    <source>
        <dbReference type="Proteomes" id="UP000001805"/>
    </source>
</evidence>
<dbReference type="OrthoDB" id="510958at2759"/>
<feature type="compositionally biased region" description="Gly residues" evidence="7">
    <location>
        <begin position="19"/>
        <end position="42"/>
    </location>
</feature>
<dbReference type="SMR" id="Q7S8U5"/>
<dbReference type="Proteomes" id="UP000001805">
    <property type="component" value="Chromosome 4, Linkage Group IV"/>
</dbReference>
<keyword evidence="5" id="KW-0804">Transcription</keyword>
<evidence type="ECO:0000256" key="4">
    <source>
        <dbReference type="ARBA" id="ARBA00023015"/>
    </source>
</evidence>
<dbReference type="GeneID" id="3878152"/>
<dbReference type="HOGENOM" id="CLU_090091_0_0_1"/>
<sequence length="219" mass="23528">MAPPRKNQNHDDKQDTPHEGGGGGAAAGGGGGGTGKKNGHTGGTKMRRGASSTGSSLREVTNAAAVLAAGPTSHPHPTTTTTTTTTTASTTTTTTTTQSETSNSGGLQWPAFEREVLHAYRRAYRLQTPTAYANPVHQWVLTQPGSVGLYSPTIARRREYRRQSKDQLTSTVRKHFNGLGVQENDIIVDFLHKIRTTSQGVPKRKVVKPREYITLPVEE</sequence>
<dbReference type="RefSeq" id="XP_962004.1">
    <property type="nucleotide sequence ID" value="XM_956911.3"/>
</dbReference>
<feature type="compositionally biased region" description="Low complexity" evidence="7">
    <location>
        <begin position="78"/>
        <end position="97"/>
    </location>
</feature>
<dbReference type="PaxDb" id="5141-EFNCRP00000004997"/>
<dbReference type="KEGG" id="ncr:NCU05240"/>
<evidence type="ECO:0000259" key="8">
    <source>
        <dbReference type="Pfam" id="PF13867"/>
    </source>
</evidence>
<evidence type="ECO:0000256" key="7">
    <source>
        <dbReference type="SAM" id="MobiDB-lite"/>
    </source>
</evidence>
<dbReference type="Gene3D" id="6.10.160.20">
    <property type="match status" value="1"/>
</dbReference>
<reference evidence="9 10" key="1">
    <citation type="journal article" date="2003" name="Nature">
        <title>The genome sequence of the filamentous fungus Neurospora crassa.</title>
        <authorList>
            <person name="Galagan J.E."/>
            <person name="Calvo S.E."/>
            <person name="Borkovich K.A."/>
            <person name="Selker E.U."/>
            <person name="Read N.D."/>
            <person name="Jaffe D."/>
            <person name="FitzHugh W."/>
            <person name="Ma L.J."/>
            <person name="Smirnov S."/>
            <person name="Purcell S."/>
            <person name="Rehman B."/>
            <person name="Elkins T."/>
            <person name="Engels R."/>
            <person name="Wang S."/>
            <person name="Nielsen C.B."/>
            <person name="Butler J."/>
            <person name="Endrizzi M."/>
            <person name="Qui D."/>
            <person name="Ianakiev P."/>
            <person name="Bell-Pedersen D."/>
            <person name="Nelson M.A."/>
            <person name="Werner-Washburne M."/>
            <person name="Selitrennikoff C.P."/>
            <person name="Kinsey J.A."/>
            <person name="Braun E.L."/>
            <person name="Zelter A."/>
            <person name="Schulte U."/>
            <person name="Kothe G.O."/>
            <person name="Jedd G."/>
            <person name="Mewes W."/>
            <person name="Staben C."/>
            <person name="Marcotte E."/>
            <person name="Greenberg D."/>
            <person name="Roy A."/>
            <person name="Foley K."/>
            <person name="Naylor J."/>
            <person name="Stange-Thomann N."/>
            <person name="Barrett R."/>
            <person name="Gnerre S."/>
            <person name="Kamal M."/>
            <person name="Kamvysselis M."/>
            <person name="Mauceli E."/>
            <person name="Bielke C."/>
            <person name="Rudd S."/>
            <person name="Frishman D."/>
            <person name="Krystofova S."/>
            <person name="Rasmussen C."/>
            <person name="Metzenberg R.L."/>
            <person name="Perkins D.D."/>
            <person name="Kroken S."/>
            <person name="Cogoni C."/>
            <person name="Macino G."/>
            <person name="Catcheside D."/>
            <person name="Li W."/>
            <person name="Pratt R.J."/>
            <person name="Osmani S.A."/>
            <person name="DeSouza C.P."/>
            <person name="Glass L."/>
            <person name="Orbach M.J."/>
            <person name="Berglund J.A."/>
            <person name="Voelker R."/>
            <person name="Yarden O."/>
            <person name="Plamann M."/>
            <person name="Seiler S."/>
            <person name="Dunlap J."/>
            <person name="Radford A."/>
            <person name="Aramayo R."/>
            <person name="Natvig D.O."/>
            <person name="Alex L.A."/>
            <person name="Mannhaupt G."/>
            <person name="Ebbole D.J."/>
            <person name="Freitag M."/>
            <person name="Paulsen I."/>
            <person name="Sachs M.S."/>
            <person name="Lander E.S."/>
            <person name="Nusbaum C."/>
            <person name="Birren B."/>
        </authorList>
    </citation>
    <scope>NUCLEOTIDE SEQUENCE [LARGE SCALE GENOMIC DNA]</scope>
    <source>
        <strain evidence="10">ATCC 24698 / 74-OR23-1A / CBS 708.71 / DSM 1257 / FGSC 987</strain>
    </source>
</reference>
<accession>Q7S8U5</accession>